<organism evidence="1">
    <name type="scientific">Solanum chacoense</name>
    <name type="common">Chaco potato</name>
    <dbReference type="NCBI Taxonomy" id="4108"/>
    <lineage>
        <taxon>Eukaryota</taxon>
        <taxon>Viridiplantae</taxon>
        <taxon>Streptophyta</taxon>
        <taxon>Embryophyta</taxon>
        <taxon>Tracheophyta</taxon>
        <taxon>Spermatophyta</taxon>
        <taxon>Magnoliopsida</taxon>
        <taxon>eudicotyledons</taxon>
        <taxon>Gunneridae</taxon>
        <taxon>Pentapetalae</taxon>
        <taxon>asterids</taxon>
        <taxon>lamiids</taxon>
        <taxon>Solanales</taxon>
        <taxon>Solanaceae</taxon>
        <taxon>Solanoideae</taxon>
        <taxon>Solaneae</taxon>
        <taxon>Solanum</taxon>
    </lineage>
</organism>
<reference evidence="1" key="1">
    <citation type="submission" date="2015-12" db="EMBL/GenBank/DDBJ databases">
        <title>Gene expression during late stages of embryo sac development: a critical building block for successful pollen-pistil interactions.</title>
        <authorList>
            <person name="Liu Y."/>
            <person name="Joly V."/>
            <person name="Sabar M."/>
            <person name="Matton D.P."/>
        </authorList>
    </citation>
    <scope>NUCLEOTIDE SEQUENCE</scope>
</reference>
<sequence length="93" mass="10820">MWIVWPLDGRGGPTFCSTIQVSFVITVFRSYFSFIISETEAIFVESLIAYCNPPATLSSKPSSIQYSMLILFRKRVEEWDLLWNISLRYVLSR</sequence>
<protein>
    <submittedName>
        <fullName evidence="1">Putative ovule protein</fullName>
    </submittedName>
</protein>
<name>A0A0V0H3G6_SOLCH</name>
<dbReference type="EMBL" id="GEDG01025861">
    <property type="protein sequence ID" value="JAP14946.1"/>
    <property type="molecule type" value="Transcribed_RNA"/>
</dbReference>
<proteinExistence type="predicted"/>
<accession>A0A0V0H3G6</accession>
<evidence type="ECO:0000313" key="1">
    <source>
        <dbReference type="EMBL" id="JAP14946.1"/>
    </source>
</evidence>
<dbReference type="AlphaFoldDB" id="A0A0V0H3G6"/>